<proteinExistence type="predicted"/>
<dbReference type="Gene3D" id="1.10.510.10">
    <property type="entry name" value="Transferase(Phosphotransferase) domain 1"/>
    <property type="match status" value="1"/>
</dbReference>
<dbReference type="EMBL" id="BAABME010007379">
    <property type="protein sequence ID" value="GAA0170753.1"/>
    <property type="molecule type" value="Genomic_DNA"/>
</dbReference>
<evidence type="ECO:0000256" key="4">
    <source>
        <dbReference type="ARBA" id="ARBA00022741"/>
    </source>
</evidence>
<feature type="compositionally biased region" description="Low complexity" evidence="9">
    <location>
        <begin position="91"/>
        <end position="105"/>
    </location>
</feature>
<evidence type="ECO:0000256" key="2">
    <source>
        <dbReference type="ARBA" id="ARBA00022527"/>
    </source>
</evidence>
<evidence type="ECO:0000256" key="9">
    <source>
        <dbReference type="SAM" id="MobiDB-lite"/>
    </source>
</evidence>
<evidence type="ECO:0000256" key="3">
    <source>
        <dbReference type="ARBA" id="ARBA00022679"/>
    </source>
</evidence>
<keyword evidence="4" id="KW-0547">Nucleotide-binding</keyword>
<reference evidence="10 11" key="1">
    <citation type="submission" date="2024-01" db="EMBL/GenBank/DDBJ databases">
        <title>The complete chloroplast genome sequence of Lithospermum erythrorhizon: insights into the phylogenetic relationship among Boraginaceae species and the maternal lineages of purple gromwells.</title>
        <authorList>
            <person name="Okada T."/>
            <person name="Watanabe K."/>
        </authorList>
    </citation>
    <scope>NUCLEOTIDE SEQUENCE [LARGE SCALE GENOMIC DNA]</scope>
</reference>
<feature type="compositionally biased region" description="Basic and acidic residues" evidence="9">
    <location>
        <begin position="28"/>
        <end position="53"/>
    </location>
</feature>
<evidence type="ECO:0000256" key="6">
    <source>
        <dbReference type="ARBA" id="ARBA00022840"/>
    </source>
</evidence>
<dbReference type="EC" id="2.7.11.1" evidence="1"/>
<dbReference type="InterPro" id="IPR052239">
    <property type="entry name" value="Ser/Thr-specific_kinases"/>
</dbReference>
<keyword evidence="11" id="KW-1185">Reference proteome</keyword>
<dbReference type="Proteomes" id="UP001454036">
    <property type="component" value="Unassembled WGS sequence"/>
</dbReference>
<evidence type="ECO:0000313" key="10">
    <source>
        <dbReference type="EMBL" id="GAA0170753.1"/>
    </source>
</evidence>
<feature type="compositionally biased region" description="Low complexity" evidence="9">
    <location>
        <begin position="58"/>
        <end position="84"/>
    </location>
</feature>
<dbReference type="PANTHER" id="PTHR45998:SF2">
    <property type="entry name" value="SERINE_THREONINE-PROTEIN KINASE 16"/>
    <property type="match status" value="1"/>
</dbReference>
<evidence type="ECO:0000256" key="1">
    <source>
        <dbReference type="ARBA" id="ARBA00012513"/>
    </source>
</evidence>
<dbReference type="SUPFAM" id="SSF56112">
    <property type="entry name" value="Protein kinase-like (PK-like)"/>
    <property type="match status" value="1"/>
</dbReference>
<comment type="catalytic activity">
    <reaction evidence="7">
        <text>L-threonyl-[protein] + ATP = O-phospho-L-threonyl-[protein] + ADP + H(+)</text>
        <dbReference type="Rhea" id="RHEA:46608"/>
        <dbReference type="Rhea" id="RHEA-COMP:11060"/>
        <dbReference type="Rhea" id="RHEA-COMP:11605"/>
        <dbReference type="ChEBI" id="CHEBI:15378"/>
        <dbReference type="ChEBI" id="CHEBI:30013"/>
        <dbReference type="ChEBI" id="CHEBI:30616"/>
        <dbReference type="ChEBI" id="CHEBI:61977"/>
        <dbReference type="ChEBI" id="CHEBI:456216"/>
        <dbReference type="EC" id="2.7.11.1"/>
    </reaction>
</comment>
<dbReference type="GO" id="GO:0004674">
    <property type="term" value="F:protein serine/threonine kinase activity"/>
    <property type="evidence" value="ECO:0007669"/>
    <property type="project" value="UniProtKB-KW"/>
</dbReference>
<sequence>MAPAVNPPVSGTSVATSGPTKITSGKRPSPDYERPRVFGARKKDAAHRPKRIETVTISEDPPSRSSPSPTAPAQASDPSPGSAPRAPPDSPASLPREASSRATSSAEYSSDLLSLPFSLPSGLTITRGSSLWKKTEAFQASKSLILERVKKDFDEAEDLLEVQAAIARHLIRSLNGSYSLATRLHAYIDERTDIWSLGCTLFAIMYGSSPFEYASEESGGSLQLAIQFVHSSMISSFMLTKLISKFSEEGAC</sequence>
<evidence type="ECO:0000256" key="7">
    <source>
        <dbReference type="ARBA" id="ARBA00047899"/>
    </source>
</evidence>
<feature type="compositionally biased region" description="Polar residues" evidence="9">
    <location>
        <begin position="9"/>
        <end position="23"/>
    </location>
</feature>
<dbReference type="GO" id="GO:0005737">
    <property type="term" value="C:cytoplasm"/>
    <property type="evidence" value="ECO:0007669"/>
    <property type="project" value="TreeGrafter"/>
</dbReference>
<keyword evidence="3" id="KW-0808">Transferase</keyword>
<keyword evidence="5" id="KW-0418">Kinase</keyword>
<dbReference type="InterPro" id="IPR011009">
    <property type="entry name" value="Kinase-like_dom_sf"/>
</dbReference>
<dbReference type="GO" id="GO:0005524">
    <property type="term" value="F:ATP binding"/>
    <property type="evidence" value="ECO:0007669"/>
    <property type="project" value="UniProtKB-KW"/>
</dbReference>
<evidence type="ECO:0000313" key="11">
    <source>
        <dbReference type="Proteomes" id="UP001454036"/>
    </source>
</evidence>
<comment type="catalytic activity">
    <reaction evidence="8">
        <text>L-seryl-[protein] + ATP = O-phospho-L-seryl-[protein] + ADP + H(+)</text>
        <dbReference type="Rhea" id="RHEA:17989"/>
        <dbReference type="Rhea" id="RHEA-COMP:9863"/>
        <dbReference type="Rhea" id="RHEA-COMP:11604"/>
        <dbReference type="ChEBI" id="CHEBI:15378"/>
        <dbReference type="ChEBI" id="CHEBI:29999"/>
        <dbReference type="ChEBI" id="CHEBI:30616"/>
        <dbReference type="ChEBI" id="CHEBI:83421"/>
        <dbReference type="ChEBI" id="CHEBI:456216"/>
        <dbReference type="EC" id="2.7.11.1"/>
    </reaction>
</comment>
<keyword evidence="6" id="KW-0067">ATP-binding</keyword>
<comment type="caution">
    <text evidence="10">The sequence shown here is derived from an EMBL/GenBank/DDBJ whole genome shotgun (WGS) entry which is preliminary data.</text>
</comment>
<protein>
    <recommendedName>
        <fullName evidence="1">non-specific serine/threonine protein kinase</fullName>
        <ecNumber evidence="1">2.7.11.1</ecNumber>
    </recommendedName>
</protein>
<feature type="region of interest" description="Disordered" evidence="9">
    <location>
        <begin position="1"/>
        <end position="105"/>
    </location>
</feature>
<evidence type="ECO:0000256" key="5">
    <source>
        <dbReference type="ARBA" id="ARBA00022777"/>
    </source>
</evidence>
<keyword evidence="2" id="KW-0723">Serine/threonine-protein kinase</keyword>
<dbReference type="PANTHER" id="PTHR45998">
    <property type="entry name" value="SERINE/THREONINE-PROTEIN KINASE 16"/>
    <property type="match status" value="1"/>
</dbReference>
<organism evidence="10 11">
    <name type="scientific">Lithospermum erythrorhizon</name>
    <name type="common">Purple gromwell</name>
    <name type="synonym">Lithospermum officinale var. erythrorhizon</name>
    <dbReference type="NCBI Taxonomy" id="34254"/>
    <lineage>
        <taxon>Eukaryota</taxon>
        <taxon>Viridiplantae</taxon>
        <taxon>Streptophyta</taxon>
        <taxon>Embryophyta</taxon>
        <taxon>Tracheophyta</taxon>
        <taxon>Spermatophyta</taxon>
        <taxon>Magnoliopsida</taxon>
        <taxon>eudicotyledons</taxon>
        <taxon>Gunneridae</taxon>
        <taxon>Pentapetalae</taxon>
        <taxon>asterids</taxon>
        <taxon>lamiids</taxon>
        <taxon>Boraginales</taxon>
        <taxon>Boraginaceae</taxon>
        <taxon>Boraginoideae</taxon>
        <taxon>Lithospermeae</taxon>
        <taxon>Lithospermum</taxon>
    </lineage>
</organism>
<accession>A0AAV3R461</accession>
<evidence type="ECO:0000256" key="8">
    <source>
        <dbReference type="ARBA" id="ARBA00048679"/>
    </source>
</evidence>
<gene>
    <name evidence="10" type="ORF">LIER_24947</name>
</gene>
<name>A0AAV3R461_LITER</name>
<dbReference type="AlphaFoldDB" id="A0AAV3R461"/>